<proteinExistence type="inferred from homology"/>
<dbReference type="OMA" id="ILEQWHR"/>
<dbReference type="Pfam" id="PF17865">
    <property type="entry name" value="AAA_lid_5"/>
    <property type="match status" value="1"/>
</dbReference>
<dbReference type="Pfam" id="PF17867">
    <property type="entry name" value="AAA_lid_7"/>
    <property type="match status" value="3"/>
</dbReference>
<dbReference type="Pfam" id="PF07728">
    <property type="entry name" value="AAA_5"/>
    <property type="match status" value="7"/>
</dbReference>
<dbReference type="GeneID" id="113399109"/>
<dbReference type="RefSeq" id="XP_026493936.2">
    <property type="nucleotide sequence ID" value="XM_026638151.2"/>
</dbReference>
<dbReference type="PIRSF" id="PIRSF010340">
    <property type="entry name" value="Midasin"/>
    <property type="match status" value="1"/>
</dbReference>
<evidence type="ECO:0000256" key="5">
    <source>
        <dbReference type="ARBA" id="ARBA00022741"/>
    </source>
</evidence>
<feature type="compositionally biased region" description="Basic and acidic residues" evidence="11">
    <location>
        <begin position="4696"/>
        <end position="4720"/>
    </location>
</feature>
<dbReference type="PROSITE" id="PS50234">
    <property type="entry name" value="VWFA"/>
    <property type="match status" value="1"/>
</dbReference>
<feature type="compositionally biased region" description="Basic and acidic residues" evidence="11">
    <location>
        <begin position="4830"/>
        <end position="4843"/>
    </location>
</feature>
<keyword evidence="8 9" id="KW-0539">Nucleus</keyword>
<dbReference type="SMART" id="SM00327">
    <property type="entry name" value="VWA"/>
    <property type="match status" value="1"/>
</dbReference>
<dbReference type="GO" id="GO:0000055">
    <property type="term" value="P:ribosomal large subunit export from nucleus"/>
    <property type="evidence" value="ECO:0007669"/>
    <property type="project" value="TreeGrafter"/>
</dbReference>
<feature type="coiled-coil region" evidence="10">
    <location>
        <begin position="3399"/>
        <end position="3426"/>
    </location>
</feature>
<evidence type="ECO:0000259" key="12">
    <source>
        <dbReference type="PROSITE" id="PS50234"/>
    </source>
</evidence>
<gene>
    <name evidence="14" type="primary">LOC113399109</name>
</gene>
<evidence type="ECO:0000256" key="2">
    <source>
        <dbReference type="ARBA" id="ARBA00004642"/>
    </source>
</evidence>
<comment type="function">
    <text evidence="9">Nuclear chaperone required for maturation and nuclear export of pre-60S ribosome subunits.</text>
</comment>
<dbReference type="PANTHER" id="PTHR48103:SF2">
    <property type="entry name" value="MIDASIN"/>
    <property type="match status" value="1"/>
</dbReference>
<dbReference type="InterPro" id="IPR040848">
    <property type="entry name" value="AAA_lid_7"/>
</dbReference>
<comment type="subcellular location">
    <subcellularLocation>
        <location evidence="1">Nucleus</location>
        <location evidence="1">Nucleolus</location>
    </subcellularLocation>
    <subcellularLocation>
        <location evidence="2">Nucleus</location>
        <location evidence="2">Nucleoplasm</location>
    </subcellularLocation>
</comment>
<evidence type="ECO:0000256" key="8">
    <source>
        <dbReference type="ARBA" id="ARBA00023242"/>
    </source>
</evidence>
<keyword evidence="7 9" id="KW-0143">Chaperone</keyword>
<evidence type="ECO:0000256" key="1">
    <source>
        <dbReference type="ARBA" id="ARBA00004604"/>
    </source>
</evidence>
<dbReference type="GO" id="GO:0030687">
    <property type="term" value="C:preribosome, large subunit precursor"/>
    <property type="evidence" value="ECO:0007669"/>
    <property type="project" value="TreeGrafter"/>
</dbReference>
<protein>
    <recommendedName>
        <fullName evidence="4 9">Midasin</fullName>
    </recommendedName>
</protein>
<feature type="domain" description="VWFA" evidence="12">
    <location>
        <begin position="5189"/>
        <end position="5386"/>
    </location>
</feature>
<accession>A0A8B8ICH9</accession>
<evidence type="ECO:0000313" key="14">
    <source>
        <dbReference type="RefSeq" id="XP_026493936.2"/>
    </source>
</evidence>
<feature type="compositionally biased region" description="Polar residues" evidence="11">
    <location>
        <begin position="4817"/>
        <end position="4827"/>
    </location>
</feature>
<dbReference type="GO" id="GO:0016887">
    <property type="term" value="F:ATP hydrolysis activity"/>
    <property type="evidence" value="ECO:0007669"/>
    <property type="project" value="InterPro"/>
</dbReference>
<evidence type="ECO:0000256" key="3">
    <source>
        <dbReference type="ARBA" id="ARBA00007188"/>
    </source>
</evidence>
<keyword evidence="10" id="KW-0175">Coiled coil</keyword>
<dbReference type="CDD" id="cd00009">
    <property type="entry name" value="AAA"/>
    <property type="match status" value="2"/>
</dbReference>
<name>A0A8B8ICH9_VANTA</name>
<evidence type="ECO:0000313" key="13">
    <source>
        <dbReference type="Proteomes" id="UP001652626"/>
    </source>
</evidence>
<dbReference type="GO" id="GO:0005524">
    <property type="term" value="F:ATP binding"/>
    <property type="evidence" value="ECO:0007669"/>
    <property type="project" value="UniProtKB-KW"/>
</dbReference>
<feature type="compositionally biased region" description="Acidic residues" evidence="11">
    <location>
        <begin position="4675"/>
        <end position="4693"/>
    </location>
</feature>
<keyword evidence="6 9" id="KW-0067">ATP-binding</keyword>
<feature type="compositionally biased region" description="Basic and acidic residues" evidence="11">
    <location>
        <begin position="4765"/>
        <end position="4779"/>
    </location>
</feature>
<comment type="similarity">
    <text evidence="3 9">Belongs to the midasin family.</text>
</comment>
<feature type="compositionally biased region" description="Basic and acidic residues" evidence="11">
    <location>
        <begin position="4564"/>
        <end position="4579"/>
    </location>
</feature>
<feature type="compositionally biased region" description="Basic and acidic residues" evidence="11">
    <location>
        <begin position="4879"/>
        <end position="4926"/>
    </location>
</feature>
<feature type="compositionally biased region" description="Acidic residues" evidence="11">
    <location>
        <begin position="4937"/>
        <end position="4947"/>
    </location>
</feature>
<dbReference type="GO" id="GO:0000027">
    <property type="term" value="P:ribosomal large subunit assembly"/>
    <property type="evidence" value="ECO:0007669"/>
    <property type="project" value="InterPro"/>
</dbReference>
<evidence type="ECO:0000256" key="11">
    <source>
        <dbReference type="SAM" id="MobiDB-lite"/>
    </source>
</evidence>
<evidence type="ECO:0000256" key="4">
    <source>
        <dbReference type="ARBA" id="ARBA00017143"/>
    </source>
</evidence>
<dbReference type="Pfam" id="PF21108">
    <property type="entry name" value="MDN1_4th"/>
    <property type="match status" value="1"/>
</dbReference>
<dbReference type="InterPro" id="IPR041190">
    <property type="entry name" value="Midasin_AAA_lid_5"/>
</dbReference>
<dbReference type="SMART" id="SM00382">
    <property type="entry name" value="AAA"/>
    <property type="match status" value="5"/>
</dbReference>
<dbReference type="Gene3D" id="3.40.50.410">
    <property type="entry name" value="von Willebrand factor, type A domain"/>
    <property type="match status" value="1"/>
</dbReference>
<dbReference type="GO" id="GO:0005730">
    <property type="term" value="C:nucleolus"/>
    <property type="evidence" value="ECO:0007669"/>
    <property type="project" value="UniProtKB-SubCell"/>
</dbReference>
<dbReference type="Proteomes" id="UP001652626">
    <property type="component" value="Chromosome 18"/>
</dbReference>
<dbReference type="InterPro" id="IPR036465">
    <property type="entry name" value="vWFA_dom_sf"/>
</dbReference>
<dbReference type="InterPro" id="IPR012099">
    <property type="entry name" value="Midasin"/>
</dbReference>
<dbReference type="InterPro" id="IPR048617">
    <property type="entry name" value="MDN1_AAA_lid_4"/>
</dbReference>
<evidence type="ECO:0000256" key="7">
    <source>
        <dbReference type="ARBA" id="ARBA00023186"/>
    </source>
</evidence>
<feature type="compositionally biased region" description="Acidic residues" evidence="11">
    <location>
        <begin position="4548"/>
        <end position="4563"/>
    </location>
</feature>
<sequence>MCDKIVTSLKNIELEAKTSNLKKTCQHVLELLKNDETEINLVIDELSEFILNFEDAHLFKKYLSNILLALVSSKIPLKPVFSNKNYDHCTDLEKTHHLEFSIALALLSDHPDVLQYALKYFQINAIPPYEVFIHHEDSYNVAPKKRRLLDYRQKITDYQIVLCCYTLLSKLPNELSTQWDWTKFVVNFSNHENTEIRWMVKECMVILTNMTEAQSKMLSKNLNIKEQNEIEYIPRAKETYIIDGNINELNMNSSNVVNIDGILLPIYDKSNIQSGHLVPVKSTINNLRSLALAVASGKALSLMGPVGSGKTSLVEHLAAITGRKSVAFKKVQLGDQTDSRMLLGSHQCTDVPGEFIWATGVLTEAVQNGHWLLLEDIDCAALDVASTLSSLLERNTLCVPGYRDALPVTPGFQLFVTQRTVVTNYGFQKKLSNSSTLLQKHLAQINVEPLSQTELAEIIQTKYSSLSTICSRMIEVFMMFSVGNHDASLQSTETNEKNNSNVVLMRGSRLISTRDLMKWCARSVVGFNISSPDSALKVLQDALDIFTSSISSPEHRLELAKKVGTCLGIVETKSEFYCKHYKPNVSLHPNSLEVGRSKVPRVEKRLDTIDFDNKEVVFSFTRQSACLLEKIACCVTSNEPVLLVGETGTGKTSSIQYLARQTGHKLVVINMNQQSDSADLLGGYKPVDLKYVVRPIKTEYIEMFKGFYNVEKNKKFINHIESCYDTENWTALLALMKQSHKAAITRLTTENKLEKLKVWVGFGHKLLKLEQQVKSASRLTFAFIEGSLVKAMQHGYWVLLDEINLASAEILECLAGLLEDKNESIELLEKGDKVPIKRHPNFTLFACMNPATDVGKKDLPVGLRNRFTEFFIDELTVRNDLMLLIGDYLYHMNLSGAVLEAIYNFYATIKKEAKLSLVDGAGNAPHYSLRTLCRALSAAAKAKCGTVARSLYEAFCLSFLTQLDRSSHPKVEAMIAKAVIGKKNLNSVLKQLIPEPKVEGQNYLLFEGHWIPQGKLDINIPDGYILTPTVRKNLRDIARIISLGRLPILLQGDTSVGKTSLITYIAKASGNYCVRINNHEHTDLQEYIGSYATDSSGNLVFKEGVLVEAMRKGYWIILDELNLAPSDVLEALNRVLDDNRELFIPETQQVVKADPNFMLFATQNPPGLYGGRKMLSRAFRNRFVELHFDEIPRKELETILHQRCHIPPTYSKKMIEVMAELQVRRRGSAAVQGKDGFITLRDLFRWGQRYKHASKEALTTEKFYDWDQHIADEGYLILAGKVRQKDERNIIEEVIEKHIKRTVNPDNLFSLHSTTSPVSKSILEMLLNNQLTEFSHIVWTFNMRRLAVLIAKAFIHNEPVLLVGETGCGKTTICQVLAALSQRQLLSVNCHMHTESSDFLGGLRPVRQYNNDGRLFEWVDGPLIKAMENGYLFLADEISLADDSVLERLNSLLEPERQLVLSERGMENSSDIVVISAVTNFHFIGTMNPGGDFGKKELSPALRNRFTEIWCDHVSSKDDLLKVLEKSVGKGITLGNQEDCTSGIGSCILDFTDWLKNSEVTNKFPFSIRDLLSWVQFINVTVTKTLLDVSEAYVHGACMTFLDCFGTTLTGHIDSETLVLLRKNAIEFLLNQIITFGNEHTDKLKEVLSNKKLVLKAEANESKFGIKPFFIDCGPHQNLDEKQTFTFTAPTTGSNTLRLLRGLQLNKAILLEGNPGVGKTSLVTALAKSSGHKVVRINLSDQTDITDLFGTDLPSEDGSFTFKEGAFLNALQNGDWILLDELNLAPQPVLEGLNACLDHRGEIYIPELGKTFKVKEQTKLFACQNPLKQGGARRGLPVSFLNRFTQVYIDTLTKDDLLFIVEAQYPQLPQDILHRIVKFNCRITHEITQMQAWGHKGGPWEMNLRDIQRWCEALINDNNFGQKLAPGKFVDMLYVNRMRTEDDKGKMTQIYDEIFSPAYPRSSSSPQFVIKDDEIIVGDVKLQRNKEKTFKNRRSLETNLLILRNQLPTLKALAQNIKMNWLSILVGPTATGKSSIVQVLADLTGNELHVVPVTSAMDVSDLLGGFEQIDFNRNLENLYDEIETVTLQIVRNIWLLKETNKWKSDKFLSNLYQYKSYQSNFVDKKFTDEETKNFQEKLTFLSEHCQKLLECTRSCDITVVGIKKIIENLEKLKIKVTKHLSVNAGGKFEWVDSLLVKTMEEGSWLLLDNVNLTSAAVLDRLNGLLEPNGVLNIPERGELSEIKPHSNFRVFFTMDPKYGEISRAMRNRGVEVFLLSSEDWDLGLSETMDYMDLVALLSSCGLPSQYHDICIRCHESMTAFVQGLDRPTVSHLLQAAHLTWQQLLRGISSKTALLNSFSDVYIKPRSGSDFATSVNASLSEMKNTMLKALELELGTEEYEPIVFSDVNHTLTVKGLCSNSSYEISKQIAYSAIKQANEEISTDNALISLFCTLIIYQRCPKDLLHIVNHILKLNREMHNKNKLRSLTSDLNDVAFNFLNQRSISEPCKRFFVESYTLDNDVVCEVNAEFIQLFLNLKNIVIKFFLSSTGFSAFNYSCAVFEGQLTDDFVEYPILKNCRIYLQIIDNYIERSIKSSLSSMSDDFVCFLLQLLNWRDRFIKICSMTIFEKARNKRTPILKEEIIPLLNVHCKWVRKYLIGELFKIPTNQKHIEKFKNEVASINLINDQDCSKIAKVSKKLRKYYGQPKLYQNEEEYDLCIAKVELYNKTHLNVYESLNKQLIKVVRDPIYLSNVALAFDVPDNTAVGEIQDNIKDINENSTKTIKLRSEVKLLPINLYIVQRVITVFQPLLLRFISKLPNDGFKSNEFGKDGWKILDDLINFVKVMKGFPPMLISQLQVSQKIIGEDEEVARQRISSLSVTFMSEIYKLLSNSPVNYPLPFLNMHSLVSSEDIADTIPANTKRVSNNLPLMPYFVQKLTTYQDTPDSHPSLAYENVSLIDRVEYSMQIGSVLNTLWKNIGTLDAAADMKLKSDAAFEQERYQNLVNCLHCILSEQIIVTENAIESSNDNTQSLELFFKDDKQILDMLNKSNHIQKQLLEILSQEINTTSTKIEIKMLTSQLSLLTSLIFVRFMAEISEIDHVEKYRLKVQYIEEDINMFDKLLSVYYLYGVVSGTISEQRNIEKAADITVACYKDGSENKEKLIKVHPYCKILMDLKQKTAQRVHKYASGHTFRPQKPSYNNFVKDCKHFTKSVLSDKTVATISTNLISTCAKLFEAIKTNTYDKSIIQHAHTVIKETSSWLYSTKAFNKKVDSSYSEAFPDLAKPLQSSLSQIIYSVTLLNDLIRELVVKVEQGPNLHNMLTSLLSYPDNIPSKDAREKHLNRFVSSSFIQVLNRNIIAVNEDAYQAEVERLQVLKMNLSEISMNSMALERIDKVTIDAMLNTLDALVKAWEKQRQEIEKQKQDEEALYVTKSKCEDEDEEAIAYEEIMEMFPSYSETDFAEFKPPSLEQKKIKTPTTDKPKYLINSQDVTLIYKWHSNFVRNMTSAEWLTSPKRLVGNDVVSPLLLRYPIFSKVIQNAWEALDAEFEGKISPSLVVLVSHIKATVDGNDVPNQKLDFYRSAWVSETRECLPLLQKVKDNTNELLDQWPDFPTLKDIIVIVDRILGFSITSPISRFLTGLELLRDKIEEWNKNAHKGNNMIDISLAVGQQIINWRKLEMSHWKECLNNLYQRKQAEAHKYWFYMYAVINSYLDPDSDDSVSSARVVSVLKDFMEKSNLAEFEVRLDIVFVYHCHLVHLERNERRDELLSILWNTYNFYAQFSAQVAAFIKEKRAPIEKKLKDFVKICTWDRDLSYWSVKDTVEKAHKALHKHTKEFEKVLKESVASCLVDNTSEVGADHVGIWDRPKRATGASATGGAYMIDPQNHIVLARNIKKYLDQTEQPCAIISEVSLLSKIPSLLNKAKTLCKDTITNTGYPALVQALDDFVTLVIETSAHLGSLEVDSTAAKEKQKSQAKNIVQQKRKALADLFKYLTKMGLNYRTGLVILSAAEELYDFTIPPVDLEAAMKYLKSRRCDPTLIMLWSGCEKYFQRNIARHRLFAAALQSPHSDLGMQNIERCKGFAAQLLKLTNSQKKSISKYTRFICDLRTVTTNLTNALEADIDKTNITTLKEKLNILVECYAQTSIVLDQFSIVLKSLPEKTMNSNTEAEFDVVLSESPISRCFKDSEEWRALYKKTKAIISIVDKQKTALYKLTNTIPTQIGEFVEFNVVSQNHIDITNDAKSNLIKIIEYSEAILMEYHFKLETNIFDNYTPRHPLLRGIENLVKYLKETVNELDTMDQPFDQDMDELSANAIVTQTEDIAATMLLIIQSLYKKHLPPDKSMENIDVLNAIDEIIDEKEESKEILEDRHLKELLQEKLSTDSKMLQLDTLITKMRSLLGDYVQYIATRSEVDEVRTAVMRLVPILEQVVLFVQYFVSQKVAVHRVSCKMLSVLLKIFSDLATKGFCKQSDLDMEEGDGDGGPGKLSSGTGLGEGEGQKDVSERIENQDQLDDAHRPGEEKKQDDRDCKEEEKGVNMTDDFDSHLQDIEEKEGEESDHEDDNDEADKQMGETENAAEKLDQQIWGSEDEEDVDEEKDKKDKEERGKGESTGEKEMAAKEQEQGTDDGSEGKEKQKKDINEMKEPEVDDDHIDPYHGNEQQLPEPEDFEMPDNMNVDGEDGDDDKDGETETENPFEIDTMKETIQEEEESKEKEEKGNRDGLEVSSDEENGEADDSEEQNKENPEQNDEDDKSKENNETDDVDEPNDNTKVDEENPDKEPEPEMGPDENEPESKEDENLPKNPDSIDEEDEKQDKQHEANPQANPSNDDASAEDKVENAEMERGTNDNVETNTEQAKDEDAAPYEQAQEQVGEDIQSTGRSELDKSDKGHRGEKQAARAERSQDNQKRFENKPGKTDQERTLGDVNEQKHKKAHTLNVEQEDAEEGVEPEQDKDQEADAYQHVKQAKKDDLQVVDAATKEQADEQPTMQQEDEESEKLKEDEEVPMDVDDEDIQVEKSEEIKSEKMKDGTDKDKDKTGNKQDGGEEATGETGIEVEGDKILTVNVPRGRETTYHTKLEETQQHAEDITVEEYLSVRQWLERGGGQGGAGGAGAAGAAGAWRGVWRDSADAARALCERLRLVLEPTGRSRRAGDFRTGRAINMRRVIPYIASHFRKDRIWLRRTKPAKREYKIAIAIDDSSSMSDNRSKELAFESLALVSQALNLLESGDLAVLSFGEKPNLLHPFTEQFSEHSGAKILEKLRFEQTKTKIAQLLDFCTVMFDQQSVRSDAFNAKLLVVVSDGRGIFSEGETRVIQAVRRARQQGIFLVYVIIDNPDNKDSIMDIRRPLLDPVTNTFSGFVSYLDTFPFPFYLILRDMSALPTVLGDALRQWFELAANTAS</sequence>
<dbReference type="OrthoDB" id="422220at2759"/>
<feature type="compositionally biased region" description="Basic and acidic residues" evidence="11">
    <location>
        <begin position="4495"/>
        <end position="4533"/>
    </location>
</feature>
<keyword evidence="13" id="KW-1185">Reference proteome</keyword>
<dbReference type="InterPro" id="IPR002035">
    <property type="entry name" value="VWF_A"/>
</dbReference>
<dbReference type="InterPro" id="IPR011704">
    <property type="entry name" value="ATPase_dyneun-rel_AAA"/>
</dbReference>
<feature type="compositionally biased region" description="Acidic residues" evidence="11">
    <location>
        <begin position="4780"/>
        <end position="4793"/>
    </location>
</feature>
<feature type="region of interest" description="Disordered" evidence="11">
    <location>
        <begin position="4472"/>
        <end position="5050"/>
    </location>
</feature>
<evidence type="ECO:0000256" key="10">
    <source>
        <dbReference type="SAM" id="Coils"/>
    </source>
</evidence>
<feature type="compositionally biased region" description="Basic and acidic residues" evidence="11">
    <location>
        <begin position="5012"/>
        <end position="5041"/>
    </location>
</feature>
<dbReference type="Pfam" id="PF00092">
    <property type="entry name" value="VWA"/>
    <property type="match status" value="1"/>
</dbReference>
<evidence type="ECO:0000256" key="6">
    <source>
        <dbReference type="ARBA" id="ARBA00022840"/>
    </source>
</evidence>
<dbReference type="SUPFAM" id="SSF53300">
    <property type="entry name" value="vWA-like"/>
    <property type="match status" value="1"/>
</dbReference>
<dbReference type="Gene3D" id="3.40.50.300">
    <property type="entry name" value="P-loop containing nucleotide triphosphate hydrolases"/>
    <property type="match status" value="7"/>
</dbReference>
<feature type="compositionally biased region" description="Basic and acidic residues" evidence="11">
    <location>
        <begin position="4948"/>
        <end position="4980"/>
    </location>
</feature>
<dbReference type="GO" id="GO:0005654">
    <property type="term" value="C:nucleoplasm"/>
    <property type="evidence" value="ECO:0007669"/>
    <property type="project" value="UniProtKB-SubCell"/>
</dbReference>
<keyword evidence="5 9" id="KW-0547">Nucleotide-binding</keyword>
<feature type="compositionally biased region" description="Acidic residues" evidence="11">
    <location>
        <begin position="4988"/>
        <end position="5011"/>
    </location>
</feature>
<dbReference type="SUPFAM" id="SSF52540">
    <property type="entry name" value="P-loop containing nucleoside triphosphate hydrolases"/>
    <property type="match status" value="6"/>
</dbReference>
<feature type="compositionally biased region" description="Basic and acidic residues" evidence="11">
    <location>
        <begin position="4627"/>
        <end position="4643"/>
    </location>
</feature>
<dbReference type="InterPro" id="IPR003593">
    <property type="entry name" value="AAA+_ATPase"/>
</dbReference>
<feature type="compositionally biased region" description="Basic and acidic residues" evidence="11">
    <location>
        <begin position="4594"/>
        <end position="4620"/>
    </location>
</feature>
<organism evidence="13 14">
    <name type="scientific">Vanessa tameamea</name>
    <name type="common">Kamehameha butterfly</name>
    <dbReference type="NCBI Taxonomy" id="334116"/>
    <lineage>
        <taxon>Eukaryota</taxon>
        <taxon>Metazoa</taxon>
        <taxon>Ecdysozoa</taxon>
        <taxon>Arthropoda</taxon>
        <taxon>Hexapoda</taxon>
        <taxon>Insecta</taxon>
        <taxon>Pterygota</taxon>
        <taxon>Neoptera</taxon>
        <taxon>Endopterygota</taxon>
        <taxon>Lepidoptera</taxon>
        <taxon>Glossata</taxon>
        <taxon>Ditrysia</taxon>
        <taxon>Papilionoidea</taxon>
        <taxon>Nymphalidae</taxon>
        <taxon>Nymphalinae</taxon>
        <taxon>Vanessa</taxon>
    </lineage>
</organism>
<reference evidence="14" key="1">
    <citation type="submission" date="2025-08" db="UniProtKB">
        <authorList>
            <consortium name="RefSeq"/>
        </authorList>
    </citation>
    <scope>IDENTIFICATION</scope>
    <source>
        <tissue evidence="14">Whole body</tissue>
    </source>
</reference>
<dbReference type="PANTHER" id="PTHR48103">
    <property type="entry name" value="MIDASIN-RELATED"/>
    <property type="match status" value="1"/>
</dbReference>
<feature type="compositionally biased region" description="Acidic residues" evidence="11">
    <location>
        <begin position="4723"/>
        <end position="4735"/>
    </location>
</feature>
<evidence type="ECO:0000256" key="9">
    <source>
        <dbReference type="PIRNR" id="PIRNR010340"/>
    </source>
</evidence>
<dbReference type="InterPro" id="IPR027417">
    <property type="entry name" value="P-loop_NTPase"/>
</dbReference>
<feature type="compositionally biased region" description="Gly residues" evidence="11">
    <location>
        <begin position="4479"/>
        <end position="4494"/>
    </location>
</feature>